<dbReference type="AlphaFoldDB" id="A0A0V1C3U4"/>
<dbReference type="Proteomes" id="UP000054653">
    <property type="component" value="Unassembled WGS sequence"/>
</dbReference>
<gene>
    <name evidence="1" type="ORF">T03_979</name>
</gene>
<organism evidence="1 2">
    <name type="scientific">Trichinella britovi</name>
    <name type="common">Parasitic roundworm</name>
    <dbReference type="NCBI Taxonomy" id="45882"/>
    <lineage>
        <taxon>Eukaryota</taxon>
        <taxon>Metazoa</taxon>
        <taxon>Ecdysozoa</taxon>
        <taxon>Nematoda</taxon>
        <taxon>Enoplea</taxon>
        <taxon>Dorylaimia</taxon>
        <taxon>Trichinellida</taxon>
        <taxon>Trichinellidae</taxon>
        <taxon>Trichinella</taxon>
    </lineage>
</organism>
<proteinExistence type="predicted"/>
<reference evidence="1 2" key="1">
    <citation type="submission" date="2015-01" db="EMBL/GenBank/DDBJ databases">
        <title>Evolution of Trichinella species and genotypes.</title>
        <authorList>
            <person name="Korhonen P.K."/>
            <person name="Edoardo P."/>
            <person name="Giuseppe L.R."/>
            <person name="Gasser R.B."/>
        </authorList>
    </citation>
    <scope>NUCLEOTIDE SEQUENCE [LARGE SCALE GENOMIC DNA]</scope>
    <source>
        <strain evidence="1">ISS120</strain>
    </source>
</reference>
<name>A0A0V1C3U4_TRIBR</name>
<sequence length="56" mass="6051">MDGIKIQNPKADTVPEFQGKFTLIESCTPVNGQKGYSPFVTSIGSAVDNFRKFPSG</sequence>
<comment type="caution">
    <text evidence="1">The sequence shown here is derived from an EMBL/GenBank/DDBJ whole genome shotgun (WGS) entry which is preliminary data.</text>
</comment>
<dbReference type="EMBL" id="JYDI01000845">
    <property type="protein sequence ID" value="KRY43878.1"/>
    <property type="molecule type" value="Genomic_DNA"/>
</dbReference>
<protein>
    <submittedName>
        <fullName evidence="1">Uncharacterized protein</fullName>
    </submittedName>
</protein>
<accession>A0A0V1C3U4</accession>
<evidence type="ECO:0000313" key="1">
    <source>
        <dbReference type="EMBL" id="KRY43878.1"/>
    </source>
</evidence>
<keyword evidence="2" id="KW-1185">Reference proteome</keyword>
<evidence type="ECO:0000313" key="2">
    <source>
        <dbReference type="Proteomes" id="UP000054653"/>
    </source>
</evidence>